<evidence type="ECO:0000256" key="3">
    <source>
        <dbReference type="ARBA" id="ARBA00022475"/>
    </source>
</evidence>
<dbReference type="OrthoDB" id="9813193at2"/>
<dbReference type="Pfam" id="PF07681">
    <property type="entry name" value="DoxX"/>
    <property type="match status" value="1"/>
</dbReference>
<evidence type="ECO:0000256" key="2">
    <source>
        <dbReference type="ARBA" id="ARBA00006679"/>
    </source>
</evidence>
<keyword evidence="3" id="KW-1003">Cell membrane</keyword>
<feature type="transmembrane region" description="Helical" evidence="7">
    <location>
        <begin position="55"/>
        <end position="77"/>
    </location>
</feature>
<evidence type="ECO:0000256" key="5">
    <source>
        <dbReference type="ARBA" id="ARBA00022989"/>
    </source>
</evidence>
<dbReference type="EMBL" id="QPKV01000003">
    <property type="protein sequence ID" value="RDC56673.1"/>
    <property type="molecule type" value="Genomic_DNA"/>
</dbReference>
<evidence type="ECO:0000256" key="4">
    <source>
        <dbReference type="ARBA" id="ARBA00022692"/>
    </source>
</evidence>
<keyword evidence="9" id="KW-1185">Reference proteome</keyword>
<feature type="transmembrane region" description="Helical" evidence="7">
    <location>
        <begin position="16"/>
        <end position="35"/>
    </location>
</feature>
<dbReference type="PANTHER" id="PTHR33452">
    <property type="entry name" value="OXIDOREDUCTASE CATD-RELATED"/>
    <property type="match status" value="1"/>
</dbReference>
<comment type="similarity">
    <text evidence="2">Belongs to the DoxX family.</text>
</comment>
<dbReference type="Proteomes" id="UP000253961">
    <property type="component" value="Unassembled WGS sequence"/>
</dbReference>
<sequence length="135" mass="14453">MAIFDSLSKYRNTGLLILRIGLGVMFIIHGFPKIAGGPEGWAKIGGSMKVVGIDFLPTFWGFMAAATETFGGFLLIVGLFFRPACILLVITMIIASLVHFGKGDGLQGASHAIELAIVFFSLIFIGPGKYGVEKK</sequence>
<comment type="caution">
    <text evidence="8">The sequence shown here is derived from an EMBL/GenBank/DDBJ whole genome shotgun (WGS) entry which is preliminary data.</text>
</comment>
<evidence type="ECO:0000313" key="9">
    <source>
        <dbReference type="Proteomes" id="UP000253961"/>
    </source>
</evidence>
<feature type="transmembrane region" description="Helical" evidence="7">
    <location>
        <begin position="84"/>
        <end position="101"/>
    </location>
</feature>
<dbReference type="AlphaFoldDB" id="A0A369PVQ2"/>
<evidence type="ECO:0000313" key="8">
    <source>
        <dbReference type="EMBL" id="RDC56673.1"/>
    </source>
</evidence>
<gene>
    <name evidence="8" type="ORF">DU508_05540</name>
</gene>
<dbReference type="PANTHER" id="PTHR33452:SF1">
    <property type="entry name" value="INNER MEMBRANE PROTEIN YPHA-RELATED"/>
    <property type="match status" value="1"/>
</dbReference>
<organism evidence="8 9">
    <name type="scientific">Pedobacter chinensis</name>
    <dbReference type="NCBI Taxonomy" id="2282421"/>
    <lineage>
        <taxon>Bacteria</taxon>
        <taxon>Pseudomonadati</taxon>
        <taxon>Bacteroidota</taxon>
        <taxon>Sphingobacteriia</taxon>
        <taxon>Sphingobacteriales</taxon>
        <taxon>Sphingobacteriaceae</taxon>
        <taxon>Pedobacter</taxon>
    </lineage>
</organism>
<reference evidence="8 9" key="1">
    <citation type="submission" date="2018-07" db="EMBL/GenBank/DDBJ databases">
        <title>Pedobacter sp. nov., isolated from soil.</title>
        <authorList>
            <person name="Zhou L.Y."/>
            <person name="Du Z.J."/>
        </authorList>
    </citation>
    <scope>NUCLEOTIDE SEQUENCE [LARGE SCALE GENOMIC DNA]</scope>
    <source>
        <strain evidence="8 9">JDX94</strain>
    </source>
</reference>
<keyword evidence="5 7" id="KW-1133">Transmembrane helix</keyword>
<dbReference type="RefSeq" id="WP_115401862.1">
    <property type="nucleotide sequence ID" value="NZ_QPKV01000003.1"/>
</dbReference>
<name>A0A369PVQ2_9SPHI</name>
<evidence type="ECO:0000256" key="6">
    <source>
        <dbReference type="ARBA" id="ARBA00023136"/>
    </source>
</evidence>
<evidence type="ECO:0000256" key="1">
    <source>
        <dbReference type="ARBA" id="ARBA00004651"/>
    </source>
</evidence>
<dbReference type="InterPro" id="IPR032808">
    <property type="entry name" value="DoxX"/>
</dbReference>
<keyword evidence="6 7" id="KW-0472">Membrane</keyword>
<proteinExistence type="inferred from homology"/>
<protein>
    <submittedName>
        <fullName evidence="8">DoxX family protein</fullName>
    </submittedName>
</protein>
<comment type="subcellular location">
    <subcellularLocation>
        <location evidence="1">Cell membrane</location>
        <topology evidence="1">Multi-pass membrane protein</topology>
    </subcellularLocation>
</comment>
<accession>A0A369PVQ2</accession>
<dbReference type="GO" id="GO:0005886">
    <property type="term" value="C:plasma membrane"/>
    <property type="evidence" value="ECO:0007669"/>
    <property type="project" value="UniProtKB-SubCell"/>
</dbReference>
<dbReference type="InterPro" id="IPR051907">
    <property type="entry name" value="DoxX-like_oxidoreductase"/>
</dbReference>
<keyword evidence="4 7" id="KW-0812">Transmembrane</keyword>
<feature type="transmembrane region" description="Helical" evidence="7">
    <location>
        <begin position="113"/>
        <end position="132"/>
    </location>
</feature>
<evidence type="ECO:0000256" key="7">
    <source>
        <dbReference type="SAM" id="Phobius"/>
    </source>
</evidence>